<gene>
    <name evidence="1" type="ORF">ACFYXQ_12440</name>
</gene>
<dbReference type="EMBL" id="JBIAQY010000003">
    <property type="protein sequence ID" value="MFF3568573.1"/>
    <property type="molecule type" value="Genomic_DNA"/>
</dbReference>
<reference evidence="1 2" key="1">
    <citation type="submission" date="2024-10" db="EMBL/GenBank/DDBJ databases">
        <title>The Natural Products Discovery Center: Release of the First 8490 Sequenced Strains for Exploring Actinobacteria Biosynthetic Diversity.</title>
        <authorList>
            <person name="Kalkreuter E."/>
            <person name="Kautsar S.A."/>
            <person name="Yang D."/>
            <person name="Bader C.D."/>
            <person name="Teijaro C.N."/>
            <person name="Fluegel L."/>
            <person name="Davis C.M."/>
            <person name="Simpson J.R."/>
            <person name="Lauterbach L."/>
            <person name="Steele A.D."/>
            <person name="Gui C."/>
            <person name="Meng S."/>
            <person name="Li G."/>
            <person name="Viehrig K."/>
            <person name="Ye F."/>
            <person name="Su P."/>
            <person name="Kiefer A.F."/>
            <person name="Nichols A."/>
            <person name="Cepeda A.J."/>
            <person name="Yan W."/>
            <person name="Fan B."/>
            <person name="Jiang Y."/>
            <person name="Adhikari A."/>
            <person name="Zheng C.-J."/>
            <person name="Schuster L."/>
            <person name="Cowan T.M."/>
            <person name="Smanski M.J."/>
            <person name="Chevrette M.G."/>
            <person name="De Carvalho L.P.S."/>
            <person name="Shen B."/>
        </authorList>
    </citation>
    <scope>NUCLEOTIDE SEQUENCE [LARGE SCALE GENOMIC DNA]</scope>
    <source>
        <strain evidence="1 2">NPDC002593</strain>
    </source>
</reference>
<keyword evidence="2" id="KW-1185">Reference proteome</keyword>
<evidence type="ECO:0000313" key="1">
    <source>
        <dbReference type="EMBL" id="MFF3568573.1"/>
    </source>
</evidence>
<name>A0ABW6RX18_9NOCA</name>
<dbReference type="InterPro" id="IPR005502">
    <property type="entry name" value="Ribosyl_crysJ1"/>
</dbReference>
<accession>A0ABW6RX18</accession>
<dbReference type="RefSeq" id="WP_387403517.1">
    <property type="nucleotide sequence ID" value="NZ_JBIAQY010000003.1"/>
</dbReference>
<dbReference type="PANTHER" id="PTHR16222:SF12">
    <property type="entry name" value="ADP-RIBOSYLGLYCOHYDROLASE-RELATED"/>
    <property type="match status" value="1"/>
</dbReference>
<sequence>MNTSVDITSVDSVEPIESAFFGHPEGDPRALLYFEWLQRRESGYAVDVFAEEVRELTHTRLPNAAACWLMLERIEAAPHDPGWPYDEAGGSALPAPPPRSPVHPTHLYDRVHGGWLGRCVGCTLGKPLKNGFAWSPQHIRGYLERAGAYPLADYIPVLSPMPEGYRLAPGWPESVRGRIEGCPRDDDLDYPVLSLHMLEQQGIEFTAADVAAEWLARMPFLQTYTADRVAYRNLIDGLEPPATATYRNPYREWIGAMVRADVYGYVCSGDPTRAAELAARDASVSHTGNGAWAAIWVAALTAAAFTADSAMEAIRVAQQTIPEHSRLAVALAQVIADHERGIGYDQAVATVHVRHGHYNWVHAIGNACLVAVGLLWGEGDFTRTVGLTVQAGWDTDSTAATAGSVAGILLGANAIPSHWTDPLADRLRTAVSGYDNVRISDLARRTFDIARRQVASG</sequence>
<dbReference type="InterPro" id="IPR050792">
    <property type="entry name" value="ADP-ribosylglycohydrolase"/>
</dbReference>
<evidence type="ECO:0000313" key="2">
    <source>
        <dbReference type="Proteomes" id="UP001601992"/>
    </source>
</evidence>
<dbReference type="PANTHER" id="PTHR16222">
    <property type="entry name" value="ADP-RIBOSYLGLYCOHYDROLASE"/>
    <property type="match status" value="1"/>
</dbReference>
<dbReference type="InterPro" id="IPR036705">
    <property type="entry name" value="Ribosyl_crysJ1_sf"/>
</dbReference>
<dbReference type="Proteomes" id="UP001601992">
    <property type="component" value="Unassembled WGS sequence"/>
</dbReference>
<proteinExistence type="predicted"/>
<organism evidence="1 2">
    <name type="scientific">Nocardia jiangxiensis</name>
    <dbReference type="NCBI Taxonomy" id="282685"/>
    <lineage>
        <taxon>Bacteria</taxon>
        <taxon>Bacillati</taxon>
        <taxon>Actinomycetota</taxon>
        <taxon>Actinomycetes</taxon>
        <taxon>Mycobacteriales</taxon>
        <taxon>Nocardiaceae</taxon>
        <taxon>Nocardia</taxon>
    </lineage>
</organism>
<dbReference type="SUPFAM" id="SSF101478">
    <property type="entry name" value="ADP-ribosylglycohydrolase"/>
    <property type="match status" value="1"/>
</dbReference>
<protein>
    <submittedName>
        <fullName evidence="1">ADP-ribosylglycohydrolase family protein</fullName>
    </submittedName>
</protein>
<dbReference type="Gene3D" id="1.10.4080.10">
    <property type="entry name" value="ADP-ribosylation/Crystallin J1"/>
    <property type="match status" value="1"/>
</dbReference>
<dbReference type="Pfam" id="PF03747">
    <property type="entry name" value="ADP_ribosyl_GH"/>
    <property type="match status" value="1"/>
</dbReference>
<comment type="caution">
    <text evidence="1">The sequence shown here is derived from an EMBL/GenBank/DDBJ whole genome shotgun (WGS) entry which is preliminary data.</text>
</comment>